<dbReference type="PIRSF" id="PIRSF001486">
    <property type="entry name" value="CatC"/>
    <property type="match status" value="1"/>
</dbReference>
<evidence type="ECO:0000313" key="13">
    <source>
        <dbReference type="Proteomes" id="UP001431019"/>
    </source>
</evidence>
<dbReference type="InterPro" id="IPR026029">
    <property type="entry name" value="MLI_dom"/>
</dbReference>
<dbReference type="Gene3D" id="3.30.70.1060">
    <property type="entry name" value="Dimeric alpha+beta barrel"/>
    <property type="match status" value="1"/>
</dbReference>
<keyword evidence="7 9" id="KW-0413">Isomerase</keyword>
<evidence type="ECO:0000256" key="1">
    <source>
        <dbReference type="ARBA" id="ARBA00001739"/>
    </source>
</evidence>
<feature type="domain" description="Muconolactone isomerase" evidence="10">
    <location>
        <begin position="1"/>
        <end position="89"/>
    </location>
</feature>
<evidence type="ECO:0000313" key="12">
    <source>
        <dbReference type="EMBL" id="MCC8395932.1"/>
    </source>
</evidence>
<dbReference type="EMBL" id="JAJITD010000007">
    <property type="protein sequence ID" value="MCC8394254.1"/>
    <property type="molecule type" value="Genomic_DNA"/>
</dbReference>
<keyword evidence="6 9" id="KW-0058">Aromatic hydrocarbons catabolism</keyword>
<evidence type="ECO:0000256" key="9">
    <source>
        <dbReference type="PIRNR" id="PIRNR001486"/>
    </source>
</evidence>
<proteinExistence type="inferred from homology"/>
<accession>A0ABS8K199</accession>
<dbReference type="Pfam" id="PF02426">
    <property type="entry name" value="MIase"/>
    <property type="match status" value="1"/>
</dbReference>
<evidence type="ECO:0000256" key="3">
    <source>
        <dbReference type="ARBA" id="ARBA00010882"/>
    </source>
</evidence>
<evidence type="ECO:0000256" key="4">
    <source>
        <dbReference type="ARBA" id="ARBA00011365"/>
    </source>
</evidence>
<comment type="pathway">
    <text evidence="2 9">Aromatic compound metabolism; beta-ketoadipate pathway; 5-oxo-4,5-dihydro-2-furylacetate from catechol: step 3/3.</text>
</comment>
<comment type="subunit">
    <text evidence="4">Homodecamer.</text>
</comment>
<dbReference type="NCBIfam" id="TIGR03221">
    <property type="entry name" value="muco_delta"/>
    <property type="match status" value="1"/>
</dbReference>
<protein>
    <recommendedName>
        <fullName evidence="5 8">Muconolactone Delta-isomerase</fullName>
        <shortName evidence="9">MIase</shortName>
        <ecNumber evidence="5 8">5.3.3.4</ecNumber>
    </recommendedName>
</protein>
<dbReference type="Proteomes" id="UP001431019">
    <property type="component" value="Unassembled WGS sequence"/>
</dbReference>
<evidence type="ECO:0000256" key="8">
    <source>
        <dbReference type="NCBIfam" id="TIGR03221"/>
    </source>
</evidence>
<keyword evidence="13" id="KW-1185">Reference proteome</keyword>
<dbReference type="InterPro" id="IPR011008">
    <property type="entry name" value="Dimeric_a/b-barrel"/>
</dbReference>
<evidence type="ECO:0000256" key="2">
    <source>
        <dbReference type="ARBA" id="ARBA00005193"/>
    </source>
</evidence>
<comment type="similarity">
    <text evidence="3 9">Belongs to the muconolactone Delta-isomerase family.</text>
</comment>
<organism evidence="12 13">
    <name type="scientific">Paraburkholderia sejongensis</name>
    <dbReference type="NCBI Taxonomy" id="2886946"/>
    <lineage>
        <taxon>Bacteria</taxon>
        <taxon>Pseudomonadati</taxon>
        <taxon>Pseudomonadota</taxon>
        <taxon>Betaproteobacteria</taxon>
        <taxon>Burkholderiales</taxon>
        <taxon>Burkholderiaceae</taxon>
        <taxon>Paraburkholderia</taxon>
    </lineage>
</organism>
<evidence type="ECO:0000313" key="11">
    <source>
        <dbReference type="EMBL" id="MCC8394254.1"/>
    </source>
</evidence>
<dbReference type="InterPro" id="IPR003464">
    <property type="entry name" value="Muconolactone_d_Isoase"/>
</dbReference>
<dbReference type="EMBL" id="JAJITD010000015">
    <property type="protein sequence ID" value="MCC8395932.1"/>
    <property type="molecule type" value="Genomic_DNA"/>
</dbReference>
<dbReference type="EC" id="5.3.3.4" evidence="5 8"/>
<sequence>MLFHVRMDVNLPVDMPADIANDIKTREKAYSQDLQRSGKWRHIWRLAGEYANYSIFDVESNAELHDILVGLPLFPYMKISVTPLCRHPSSIRDDDI</sequence>
<evidence type="ECO:0000256" key="5">
    <source>
        <dbReference type="ARBA" id="ARBA00012070"/>
    </source>
</evidence>
<evidence type="ECO:0000259" key="10">
    <source>
        <dbReference type="Pfam" id="PF02426"/>
    </source>
</evidence>
<dbReference type="SUPFAM" id="SSF54909">
    <property type="entry name" value="Dimeric alpha+beta barrel"/>
    <property type="match status" value="1"/>
</dbReference>
<dbReference type="GO" id="GO:0016159">
    <property type="term" value="F:muconolactone delta-isomerase activity"/>
    <property type="evidence" value="ECO:0007669"/>
    <property type="project" value="UniProtKB-EC"/>
</dbReference>
<evidence type="ECO:0000256" key="6">
    <source>
        <dbReference type="ARBA" id="ARBA00022797"/>
    </source>
</evidence>
<evidence type="ECO:0000256" key="7">
    <source>
        <dbReference type="ARBA" id="ARBA00023235"/>
    </source>
</evidence>
<gene>
    <name evidence="12" type="primary">catC</name>
    <name evidence="11" type="ORF">LJ656_16780</name>
    <name evidence="12" type="ORF">LJ656_25435</name>
</gene>
<dbReference type="RefSeq" id="WP_230510515.1">
    <property type="nucleotide sequence ID" value="NZ_JAJITD010000007.1"/>
</dbReference>
<comment type="caution">
    <text evidence="12">The sequence shown here is derived from an EMBL/GenBank/DDBJ whole genome shotgun (WGS) entry which is preliminary data.</text>
</comment>
<comment type="catalytic activity">
    <reaction evidence="1 9">
        <text>(S)-muconolactone = (4,5-dihydro-5-oxofuran-2-yl)-acetate</text>
        <dbReference type="Rhea" id="RHEA:12348"/>
        <dbReference type="ChEBI" id="CHEBI:58425"/>
        <dbReference type="ChEBI" id="CHEBI:58736"/>
        <dbReference type="EC" id="5.3.3.4"/>
    </reaction>
</comment>
<reference evidence="12 13" key="1">
    <citation type="submission" date="2021-11" db="EMBL/GenBank/DDBJ databases">
        <authorList>
            <person name="Oh E.-T."/>
            <person name="Kim S.-B."/>
        </authorList>
    </citation>
    <scope>NUCLEOTIDE SEQUENCE [LARGE SCALE GENOMIC DNA]</scope>
    <source>
        <strain evidence="12 13">MMS20-SJTR3</strain>
    </source>
</reference>
<name>A0ABS8K199_9BURK</name>